<proteinExistence type="predicted"/>
<dbReference type="InterPro" id="IPR005299">
    <property type="entry name" value="MeTrfase_7"/>
</dbReference>
<reference evidence="2" key="2">
    <citation type="submission" date="2017-06" db="EMBL/GenBank/DDBJ databases">
        <title>WGS assembly of Brachypodium distachyon.</title>
        <authorList>
            <consortium name="The International Brachypodium Initiative"/>
            <person name="Lucas S."/>
            <person name="Harmon-Smith M."/>
            <person name="Lail K."/>
            <person name="Tice H."/>
            <person name="Grimwood J."/>
            <person name="Bruce D."/>
            <person name="Barry K."/>
            <person name="Shu S."/>
            <person name="Lindquist E."/>
            <person name="Wang M."/>
            <person name="Pitluck S."/>
            <person name="Vogel J.P."/>
            <person name="Garvin D.F."/>
            <person name="Mockler T.C."/>
            <person name="Schmutz J."/>
            <person name="Rokhsar D."/>
            <person name="Bevan M.W."/>
        </authorList>
    </citation>
    <scope>NUCLEOTIDE SEQUENCE</scope>
    <source>
        <strain evidence="2">Bd21</strain>
    </source>
</reference>
<dbReference type="Proteomes" id="UP000008810">
    <property type="component" value="Chromosome 4"/>
</dbReference>
<feature type="region of interest" description="Disordered" evidence="1">
    <location>
        <begin position="1"/>
        <end position="30"/>
    </location>
</feature>
<dbReference type="Pfam" id="PF03492">
    <property type="entry name" value="Methyltransf_7"/>
    <property type="match status" value="1"/>
</dbReference>
<dbReference type="AlphaFoldDB" id="A0A0Q3IHG6"/>
<dbReference type="SUPFAM" id="SSF53335">
    <property type="entry name" value="S-adenosyl-L-methionine-dependent methyltransferases"/>
    <property type="match status" value="1"/>
</dbReference>
<accession>A0A0Q3IHG6</accession>
<sequence length="237" mass="26610">MHPIKEFNEHSRCRNGQSHGLRTDSAHESRTRRNKLCSQLRCPELHTGGIEAPDRSGHHHLCQTSTLPPRAMVIADLGCGSGPNALTLVSIALEAIHSQCTESETQQPPKEVCIFLNDLPGNDFNSVVNSLVSLREVTEPSSLILAGVVPGSFYERLFASGSLHLVCTSNSLHWLPEAPKELRMKGIPAYDVDEIVRREHFPVVHDTYAQQFRKDFGHFLELRARRPDGPFHAWYEF</sequence>
<dbReference type="GO" id="GO:0008168">
    <property type="term" value="F:methyltransferase activity"/>
    <property type="evidence" value="ECO:0007669"/>
    <property type="project" value="InterPro"/>
</dbReference>
<organism evidence="2">
    <name type="scientific">Brachypodium distachyon</name>
    <name type="common">Purple false brome</name>
    <name type="synonym">Trachynia distachya</name>
    <dbReference type="NCBI Taxonomy" id="15368"/>
    <lineage>
        <taxon>Eukaryota</taxon>
        <taxon>Viridiplantae</taxon>
        <taxon>Streptophyta</taxon>
        <taxon>Embryophyta</taxon>
        <taxon>Tracheophyta</taxon>
        <taxon>Spermatophyta</taxon>
        <taxon>Magnoliopsida</taxon>
        <taxon>Liliopsida</taxon>
        <taxon>Poales</taxon>
        <taxon>Poaceae</taxon>
        <taxon>BOP clade</taxon>
        <taxon>Pooideae</taxon>
        <taxon>Stipodae</taxon>
        <taxon>Brachypodieae</taxon>
        <taxon>Brachypodium</taxon>
    </lineage>
</organism>
<name>A0A0Q3IHG6_BRADI</name>
<protein>
    <submittedName>
        <fullName evidence="2 3">Uncharacterized protein</fullName>
    </submittedName>
</protein>
<gene>
    <name evidence="2" type="ORF">BRADI_4g00892v3</name>
</gene>
<feature type="compositionally biased region" description="Basic and acidic residues" evidence="1">
    <location>
        <begin position="1"/>
        <end position="12"/>
    </location>
</feature>
<evidence type="ECO:0000256" key="1">
    <source>
        <dbReference type="SAM" id="MobiDB-lite"/>
    </source>
</evidence>
<keyword evidence="4" id="KW-1185">Reference proteome</keyword>
<reference evidence="3" key="3">
    <citation type="submission" date="2018-08" db="UniProtKB">
        <authorList>
            <consortium name="EnsemblPlants"/>
        </authorList>
    </citation>
    <scope>IDENTIFICATION</scope>
    <source>
        <strain evidence="3">cv. Bd21</strain>
    </source>
</reference>
<reference evidence="2 3" key="1">
    <citation type="journal article" date="2010" name="Nature">
        <title>Genome sequencing and analysis of the model grass Brachypodium distachyon.</title>
        <authorList>
            <consortium name="International Brachypodium Initiative"/>
        </authorList>
    </citation>
    <scope>NUCLEOTIDE SEQUENCE [LARGE SCALE GENOMIC DNA]</scope>
    <source>
        <strain evidence="2 3">Bd21</strain>
    </source>
</reference>
<dbReference type="Gramene" id="KQJ85664">
    <property type="protein sequence ID" value="KQJ85664"/>
    <property type="gene ID" value="BRADI_4g00892v3"/>
</dbReference>
<dbReference type="PANTHER" id="PTHR31009">
    <property type="entry name" value="S-ADENOSYL-L-METHIONINE:CARBOXYL METHYLTRANSFERASE FAMILY PROTEIN"/>
    <property type="match status" value="1"/>
</dbReference>
<evidence type="ECO:0000313" key="2">
    <source>
        <dbReference type="EMBL" id="KQJ85664.1"/>
    </source>
</evidence>
<feature type="compositionally biased region" description="Basic and acidic residues" evidence="1">
    <location>
        <begin position="21"/>
        <end position="30"/>
    </location>
</feature>
<dbReference type="Gene3D" id="3.40.50.150">
    <property type="entry name" value="Vaccinia Virus protein VP39"/>
    <property type="match status" value="1"/>
</dbReference>
<dbReference type="OrthoDB" id="686735at2759"/>
<dbReference type="EnsemblPlants" id="KQJ85664">
    <property type="protein sequence ID" value="KQJ85664"/>
    <property type="gene ID" value="BRADI_4g00892v3"/>
</dbReference>
<evidence type="ECO:0000313" key="3">
    <source>
        <dbReference type="EnsemblPlants" id="KQJ85664"/>
    </source>
</evidence>
<dbReference type="EMBL" id="CM000883">
    <property type="protein sequence ID" value="KQJ85664.1"/>
    <property type="molecule type" value="Genomic_DNA"/>
</dbReference>
<dbReference type="InParanoid" id="A0A0Q3IHG6"/>
<dbReference type="InterPro" id="IPR029063">
    <property type="entry name" value="SAM-dependent_MTases_sf"/>
</dbReference>
<evidence type="ECO:0000313" key="4">
    <source>
        <dbReference type="Proteomes" id="UP000008810"/>
    </source>
</evidence>